<dbReference type="NCBIfam" id="NF009119">
    <property type="entry name" value="PRK12470.1"/>
    <property type="match status" value="1"/>
</dbReference>
<evidence type="ECO:0000259" key="2">
    <source>
        <dbReference type="Pfam" id="PF01425"/>
    </source>
</evidence>
<evidence type="ECO:0000313" key="4">
    <source>
        <dbReference type="Proteomes" id="UP001147653"/>
    </source>
</evidence>
<accession>A0A9X3NAD3</accession>
<organism evidence="3 4">
    <name type="scientific">Solirubrobacter phytolaccae</name>
    <dbReference type="NCBI Taxonomy" id="1404360"/>
    <lineage>
        <taxon>Bacteria</taxon>
        <taxon>Bacillati</taxon>
        <taxon>Actinomycetota</taxon>
        <taxon>Thermoleophilia</taxon>
        <taxon>Solirubrobacterales</taxon>
        <taxon>Solirubrobacteraceae</taxon>
        <taxon>Solirubrobacter</taxon>
    </lineage>
</organism>
<protein>
    <submittedName>
        <fullName evidence="3">Amidase</fullName>
        <ecNumber evidence="3">3.5.1.4</ecNumber>
    </submittedName>
</protein>
<dbReference type="AlphaFoldDB" id="A0A9X3NAD3"/>
<dbReference type="PANTHER" id="PTHR11895:SF7">
    <property type="entry name" value="GLUTAMYL-TRNA(GLN) AMIDOTRANSFERASE SUBUNIT A, MITOCHONDRIAL"/>
    <property type="match status" value="1"/>
</dbReference>
<dbReference type="PANTHER" id="PTHR11895">
    <property type="entry name" value="TRANSAMIDASE"/>
    <property type="match status" value="1"/>
</dbReference>
<dbReference type="Pfam" id="PF01425">
    <property type="entry name" value="Amidase"/>
    <property type="match status" value="1"/>
</dbReference>
<dbReference type="PROSITE" id="PS00571">
    <property type="entry name" value="AMIDASES"/>
    <property type="match status" value="1"/>
</dbReference>
<gene>
    <name evidence="3" type="ORF">OJ997_08865</name>
</gene>
<proteinExistence type="inferred from homology"/>
<dbReference type="InterPro" id="IPR023631">
    <property type="entry name" value="Amidase_dom"/>
</dbReference>
<dbReference type="InterPro" id="IPR036928">
    <property type="entry name" value="AS_sf"/>
</dbReference>
<comment type="caution">
    <text evidence="3">The sequence shown here is derived from an EMBL/GenBank/DDBJ whole genome shotgun (WGS) entry which is preliminary data.</text>
</comment>
<dbReference type="Proteomes" id="UP001147653">
    <property type="component" value="Unassembled WGS sequence"/>
</dbReference>
<keyword evidence="4" id="KW-1185">Reference proteome</keyword>
<evidence type="ECO:0000256" key="1">
    <source>
        <dbReference type="ARBA" id="ARBA00009199"/>
    </source>
</evidence>
<keyword evidence="3" id="KW-0378">Hydrolase</keyword>
<dbReference type="EMBL" id="JAPDDP010000012">
    <property type="protein sequence ID" value="MDA0180401.1"/>
    <property type="molecule type" value="Genomic_DNA"/>
</dbReference>
<evidence type="ECO:0000313" key="3">
    <source>
        <dbReference type="EMBL" id="MDA0180401.1"/>
    </source>
</evidence>
<feature type="domain" description="Amidase" evidence="2">
    <location>
        <begin position="27"/>
        <end position="437"/>
    </location>
</feature>
<dbReference type="GO" id="GO:0004040">
    <property type="term" value="F:amidase activity"/>
    <property type="evidence" value="ECO:0007669"/>
    <property type="project" value="UniProtKB-EC"/>
</dbReference>
<sequence length="458" mass="47672">MEHAELAFAGLTRHVELIAAGEVSSRELTELFLSRIARLDPVLNAYRVVLAEQALAEADAADARRGPDAPPLNGVVLAIKDDMHVAGQVTAYGCDGDPQPELEDSEVVARLRAAGAVIIGKTHVPELMATPFTESPTFGVTRNPWDPHRTSGGSSGGSATAVAAGLASAALGSDGAGSIRIPAACTGLFGLKPQRGRVPSAPDVDAHQGMAVFGPLTRTVADAARLMDVIADGGPSFADAASADPGRLRIAISTGLPPIGVKPDAEQLGAVEATAVALRELGHEVSVRELDWGMTMGNRILARFVRGIGDMATEIGHRDRLSPRARGLARIGTAIPVAVARSAAGQAAADAEQLNRVFEHADVVLTPMFTRRPPRVREYDRRGGLRTLIGMTRLAPYNAAFNHTGQPAVSVPAGLTPDGFPLAAQLVGPPDAEALLLSLAAQLEGVRDWAANRPEVAA</sequence>
<name>A0A9X3NAD3_9ACTN</name>
<dbReference type="InterPro" id="IPR020556">
    <property type="entry name" value="Amidase_CS"/>
</dbReference>
<dbReference type="EC" id="3.5.1.4" evidence="3"/>
<dbReference type="SUPFAM" id="SSF75304">
    <property type="entry name" value="Amidase signature (AS) enzymes"/>
    <property type="match status" value="1"/>
</dbReference>
<comment type="similarity">
    <text evidence="1">Belongs to the amidase family.</text>
</comment>
<dbReference type="Gene3D" id="3.90.1300.10">
    <property type="entry name" value="Amidase signature (AS) domain"/>
    <property type="match status" value="1"/>
</dbReference>
<dbReference type="InterPro" id="IPR000120">
    <property type="entry name" value="Amidase"/>
</dbReference>
<reference evidence="3" key="1">
    <citation type="submission" date="2022-10" db="EMBL/GenBank/DDBJ databases">
        <title>The WGS of Solirubrobacter phytolaccae KCTC 29190.</title>
        <authorList>
            <person name="Jiang Z."/>
        </authorList>
    </citation>
    <scope>NUCLEOTIDE SEQUENCE</scope>
    <source>
        <strain evidence="3">KCTC 29190</strain>
    </source>
</reference>
<dbReference type="RefSeq" id="WP_270024708.1">
    <property type="nucleotide sequence ID" value="NZ_JAPDDP010000012.1"/>
</dbReference>